<keyword evidence="17" id="KW-0695">RNA-directed DNA polymerase</keyword>
<evidence type="ECO:0000256" key="30">
    <source>
        <dbReference type="PROSITE-ProRule" id="PRU00450"/>
    </source>
</evidence>
<dbReference type="GO" id="GO:0044826">
    <property type="term" value="P:viral genome integration into host DNA"/>
    <property type="evidence" value="ECO:0007669"/>
    <property type="project" value="UniProtKB-KW"/>
</dbReference>
<evidence type="ECO:0000256" key="19">
    <source>
        <dbReference type="ARBA" id="ARBA00023172"/>
    </source>
</evidence>
<dbReference type="SUPFAM" id="SSF47836">
    <property type="entry name" value="Retroviral matrix proteins"/>
    <property type="match status" value="1"/>
</dbReference>
<evidence type="ECO:0000256" key="29">
    <source>
        <dbReference type="ARBA" id="ARBA00065746"/>
    </source>
</evidence>
<evidence type="ECO:0000256" key="1">
    <source>
        <dbReference type="ARBA" id="ARBA00001936"/>
    </source>
</evidence>
<sequence length="1044" mass="112314">MEAVIKVISSACKTYCGKTSPSKKEIGAMLSLLQKEGLLMSPSDLYSPGSWDPITAALTQRAMVLGKSGELKTWGLVLGALKAAREEQVTSEQAKFWLGLGGGRVSPPGPECIEKPATERRIDKGEEVGETTVQRDAKMAPEETATPKTVGTSCYHCGTAIGCNCATASAPPPPYVGSGLYPSLAGVGEQQGQGGDTPRGAEQPRAEPGHAGLAPGPALTDWARIREELASTGPPVVAMPVVIKTEGPAWTPLEPKLITRLADTVRTKGLRSPITMAEVEALMSSPLLPHDVTNLMRVILGPAPYALWMDAWGVQLQTVIAAATRDPRHPANGQGRGERTNLDRLKGLADGMAGNPEGQAALLRPGELVAITASALQAFREVARLAEPTDPWAEITQGPSESFVDFANRLIKAVEGSDLPPSARAPVIIDCFRQKSQPDIQQLIRAAPSTLTTPGEIIKYVLDRQKTAPLTDQGIAAAMSSAIQPLVMAVVNRERDGQTGSGGRARGLCYTCGSPGHYQAQCPKKRKSGNSRERCQLCDGMGHNAKQCRRRDGNQGQRPGRGLSSGPWPVSEQPAVSLAMTMEHKDVYINIKGPTVFTDASSSTHKGVVVWREGPRWEIKEIADLGASVQQLEARAVAMALLLWPTAPTNVVTDSAFVAKMLLKMGQEGVPSTAAAFILEDALSQRSAMAAVLHVRSHSEVPGFFTEGNDVADSQATFQAYPLREAKDLHTALHIGPRALSKACNISMQQAREVVQTCPHCNSAPALEAGVNPRGLGPLQIWQTDFTLEPRMAPRSWLAVTVDTASSAIVVTQHGRVTSVAAQHHWATAIAVLGRPKAIKTDNGSCFTSKSTREWLARWGIAHTTGIPGNSQGQAMVERANRLLKDKIRVLAEGDGFMKRIPTSKQGELLAKAMYALNHFERGENTKTPIQKHWRPTVLTEGPPVKIRIETGEWEKGWNVLVWGRGYAAVKNRDTDKVIWVPSRKVKPDITQKDEVTKKDEASPLFAGISDWIPWGDKQEGLQGETASNKQERPGEDTLAANES</sequence>
<keyword evidence="14" id="KW-0460">Magnesium</keyword>
<comment type="subunit">
    <text evidence="28">Heterodimer of alpha and beta subunits. Three forms of RT exist: alpha-alpha (alpha-Pol), beta-beta (beta-Pol), and alpha-beta, with the major form being the heterodimer. Both the polymerase and RNase H active sites are located in the alpha subunit of heterodimeric RT alpha-beta.</text>
</comment>
<dbReference type="GO" id="GO:0044423">
    <property type="term" value="C:virion component"/>
    <property type="evidence" value="ECO:0007669"/>
    <property type="project" value="UniProtKB-KW"/>
</dbReference>
<dbReference type="InterPro" id="IPR017856">
    <property type="entry name" value="Integrase-like_N"/>
</dbReference>
<evidence type="ECO:0000256" key="7">
    <source>
        <dbReference type="ARBA" id="ARBA00022722"/>
    </source>
</evidence>
<dbReference type="Pfam" id="PF00098">
    <property type="entry name" value="zf-CCHC"/>
    <property type="match status" value="1"/>
</dbReference>
<evidence type="ECO:0000256" key="16">
    <source>
        <dbReference type="ARBA" id="ARBA00022908"/>
    </source>
</evidence>
<feature type="domain" description="RNase H type-1" evidence="35">
    <location>
        <begin position="590"/>
        <end position="721"/>
    </location>
</feature>
<keyword evidence="12" id="KW-0378">Hydrolase</keyword>
<dbReference type="SUPFAM" id="SSF53098">
    <property type="entry name" value="Ribonuclease H-like"/>
    <property type="match status" value="2"/>
</dbReference>
<dbReference type="Pfam" id="PF00665">
    <property type="entry name" value="rve"/>
    <property type="match status" value="1"/>
</dbReference>
<name>Q98WV8_ALV</name>
<comment type="cofactor">
    <cofactor evidence="1">
        <name>Mn(2+)</name>
        <dbReference type="ChEBI" id="CHEBI:29035"/>
    </cofactor>
</comment>
<evidence type="ECO:0000313" key="39">
    <source>
        <dbReference type="Proteomes" id="UP000148125"/>
    </source>
</evidence>
<dbReference type="GO" id="GO:0015074">
    <property type="term" value="P:DNA integration"/>
    <property type="evidence" value="ECO:0007669"/>
    <property type="project" value="UniProtKB-KW"/>
</dbReference>
<dbReference type="Gene3D" id="1.10.10.200">
    <property type="match status" value="1"/>
</dbReference>
<evidence type="ECO:0000256" key="17">
    <source>
        <dbReference type="ARBA" id="ARBA00022918"/>
    </source>
</evidence>
<dbReference type="InterPro" id="IPR004028">
    <property type="entry name" value="Gag_M"/>
</dbReference>
<evidence type="ECO:0000256" key="6">
    <source>
        <dbReference type="ARBA" id="ARBA00022695"/>
    </source>
</evidence>
<dbReference type="InterPro" id="IPR036397">
    <property type="entry name" value="RNaseH_sf"/>
</dbReference>
<dbReference type="GO" id="GO:0075523">
    <property type="term" value="P:viral translational frameshifting"/>
    <property type="evidence" value="ECO:0007669"/>
    <property type="project" value="UniProtKB-KW"/>
</dbReference>
<evidence type="ECO:0000256" key="20">
    <source>
        <dbReference type="ARBA" id="ARBA00023195"/>
    </source>
</evidence>
<dbReference type="InterPro" id="IPR012344">
    <property type="entry name" value="Matrix_HIV/RSV_N"/>
</dbReference>
<dbReference type="Gene3D" id="4.10.60.10">
    <property type="entry name" value="Zinc finger, CCHC-type"/>
    <property type="match status" value="1"/>
</dbReference>
<evidence type="ECO:0000256" key="26">
    <source>
        <dbReference type="ARBA" id="ARBA00056961"/>
    </source>
</evidence>
<evidence type="ECO:0000256" key="18">
    <source>
        <dbReference type="ARBA" id="ARBA00023125"/>
    </source>
</evidence>
<feature type="DNA-binding region" description="Integrase-type" evidence="31">
    <location>
        <begin position="943"/>
        <end position="991"/>
    </location>
</feature>
<evidence type="ECO:0000259" key="37">
    <source>
        <dbReference type="PROSITE" id="PS51027"/>
    </source>
</evidence>
<dbReference type="SUPFAM" id="SSF47353">
    <property type="entry name" value="Retrovirus capsid dimerization domain-like"/>
    <property type="match status" value="1"/>
</dbReference>
<dbReference type="Gene3D" id="1.10.1200.30">
    <property type="match status" value="1"/>
</dbReference>
<dbReference type="InterPro" id="IPR008916">
    <property type="entry name" value="Retrov_capsid_C"/>
</dbReference>
<dbReference type="GO" id="GO:0075713">
    <property type="term" value="P:establishment of integrated proviral latency"/>
    <property type="evidence" value="ECO:0007669"/>
    <property type="project" value="UniProtKB-KW"/>
</dbReference>
<evidence type="ECO:0000256" key="25">
    <source>
        <dbReference type="ARBA" id="ARBA00046834"/>
    </source>
</evidence>
<comment type="cofactor">
    <cofactor evidence="2">
        <name>Mg(2+)</name>
        <dbReference type="ChEBI" id="CHEBI:18420"/>
    </cofactor>
</comment>
<dbReference type="InterPro" id="IPR010999">
    <property type="entry name" value="Retrovr_matrix"/>
</dbReference>
<dbReference type="FunFam" id="3.30.420.10:FF:000184">
    <property type="entry name" value="Gag-Pol polyprotein"/>
    <property type="match status" value="1"/>
</dbReference>
<evidence type="ECO:0000259" key="35">
    <source>
        <dbReference type="PROSITE" id="PS50879"/>
    </source>
</evidence>
<dbReference type="SMART" id="SM00343">
    <property type="entry name" value="ZnF_C2HC"/>
    <property type="match status" value="2"/>
</dbReference>
<dbReference type="FunFam" id="1.10.10.200:FF:000010">
    <property type="entry name" value="Gag-Pol polyprotein"/>
    <property type="match status" value="1"/>
</dbReference>
<proteinExistence type="predicted"/>
<feature type="domain" description="CCHC-type" evidence="33">
    <location>
        <begin position="509"/>
        <end position="524"/>
    </location>
</feature>
<dbReference type="PANTHER" id="PTHR41694:SF3">
    <property type="entry name" value="RNA-DIRECTED DNA POLYMERASE-RELATED"/>
    <property type="match status" value="1"/>
</dbReference>
<dbReference type="Gene3D" id="1.10.375.10">
    <property type="entry name" value="Human Immunodeficiency Virus Type 1 Capsid Protein"/>
    <property type="match status" value="1"/>
</dbReference>
<dbReference type="InterPro" id="IPR001878">
    <property type="entry name" value="Znf_CCHC"/>
</dbReference>
<evidence type="ECO:0000256" key="27">
    <source>
        <dbReference type="ARBA" id="ARBA00057344"/>
    </source>
</evidence>
<accession>Q98WV8</accession>
<evidence type="ECO:0000256" key="31">
    <source>
        <dbReference type="PROSITE-ProRule" id="PRU00506"/>
    </source>
</evidence>
<organism evidence="38 39">
    <name type="scientific">Avian leukosis virus</name>
    <name type="common">ALV</name>
    <dbReference type="NCBI Taxonomy" id="11864"/>
    <lineage>
        <taxon>Viruses</taxon>
        <taxon>Riboviria</taxon>
        <taxon>Pararnavirae</taxon>
        <taxon>Artverviricota</taxon>
        <taxon>Revtraviricetes</taxon>
        <taxon>Ortervirales</taxon>
        <taxon>Retroviridae</taxon>
        <taxon>Orthoretrovirinae</taxon>
        <taxon>Alpharetrovirus</taxon>
        <taxon>Alpharetrovirus avileu</taxon>
    </lineage>
</organism>
<keyword evidence="6" id="KW-0548">Nucleotidyltransferase</keyword>
<evidence type="ECO:0000256" key="24">
    <source>
        <dbReference type="ARBA" id="ARBA00045783"/>
    </source>
</evidence>
<evidence type="ECO:0000313" key="38">
    <source>
        <dbReference type="EMBL" id="AAK13202.1"/>
    </source>
</evidence>
<evidence type="ECO:0000256" key="23">
    <source>
        <dbReference type="ARBA" id="ARBA00038675"/>
    </source>
</evidence>
<dbReference type="InterPro" id="IPR008919">
    <property type="entry name" value="Retrov_capsid_N"/>
</dbReference>
<dbReference type="Gene3D" id="2.30.30.10">
    <property type="entry name" value="Integrase, C-terminal domain superfamily, retroviral"/>
    <property type="match status" value="1"/>
</dbReference>
<dbReference type="GO" id="GO:0035613">
    <property type="term" value="F:RNA stem-loop binding"/>
    <property type="evidence" value="ECO:0007669"/>
    <property type="project" value="TreeGrafter"/>
</dbReference>
<feature type="region of interest" description="Disordered" evidence="32">
    <location>
        <begin position="1010"/>
        <end position="1044"/>
    </location>
</feature>
<evidence type="ECO:0000256" key="32">
    <source>
        <dbReference type="SAM" id="MobiDB-lite"/>
    </source>
</evidence>
<keyword evidence="18" id="KW-0238">DNA-binding</keyword>
<dbReference type="Pfam" id="PF00607">
    <property type="entry name" value="Gag_p24"/>
    <property type="match status" value="1"/>
</dbReference>
<keyword evidence="9" id="KW-0688">Ribosomal frameshifting</keyword>
<dbReference type="PANTHER" id="PTHR41694">
    <property type="entry name" value="ENDOGENOUS RETROVIRUS GROUP K MEMBER POL PROTEIN"/>
    <property type="match status" value="1"/>
</dbReference>
<dbReference type="Pfam" id="PF02813">
    <property type="entry name" value="Retro_M"/>
    <property type="match status" value="1"/>
</dbReference>
<evidence type="ECO:0000256" key="11">
    <source>
        <dbReference type="ARBA" id="ARBA00022771"/>
    </source>
</evidence>
<evidence type="ECO:0000256" key="9">
    <source>
        <dbReference type="ARBA" id="ARBA00022758"/>
    </source>
</evidence>
<evidence type="ECO:0000259" key="33">
    <source>
        <dbReference type="PROSITE" id="PS50158"/>
    </source>
</evidence>
<comment type="function">
    <text evidence="24">Binds strongly to viral nucleic acids and promotes their packaging. Plays a role in the maturation-stabilization of the viral dimeric RNA via highly structured zinc-binding motifs.</text>
</comment>
<dbReference type="InterPro" id="IPR036875">
    <property type="entry name" value="Znf_CCHC_sf"/>
</dbReference>
<evidence type="ECO:0000256" key="13">
    <source>
        <dbReference type="ARBA" id="ARBA00022833"/>
    </source>
</evidence>
<dbReference type="EMBL" id="AY013304">
    <property type="protein sequence ID" value="AAK13202.1"/>
    <property type="molecule type" value="Genomic_DNA"/>
</dbReference>
<feature type="domain" description="Integrase catalytic" evidence="36">
    <location>
        <begin position="774"/>
        <end position="937"/>
    </location>
</feature>
<keyword evidence="21" id="KW-0511">Multifunctional enzyme</keyword>
<evidence type="ECO:0000256" key="10">
    <source>
        <dbReference type="ARBA" id="ARBA00022759"/>
    </source>
</evidence>
<keyword evidence="15" id="KW-0946">Virion</keyword>
<keyword evidence="16" id="KW-0229">DNA integration</keyword>
<dbReference type="PROSITE" id="PS51027">
    <property type="entry name" value="INTEGRASE_DBD"/>
    <property type="match status" value="1"/>
</dbReference>
<comment type="subunit">
    <text evidence="29">Homodimer; further associates as a homooctamer.</text>
</comment>
<evidence type="ECO:0000259" key="36">
    <source>
        <dbReference type="PROSITE" id="PS50994"/>
    </source>
</evidence>
<evidence type="ECO:0000256" key="3">
    <source>
        <dbReference type="ARBA" id="ARBA00004328"/>
    </source>
</evidence>
<dbReference type="Proteomes" id="UP000148125">
    <property type="component" value="Genome"/>
</dbReference>
<keyword evidence="8" id="KW-0479">Metal-binding</keyword>
<keyword evidence="7" id="KW-0540">Nuclease</keyword>
<dbReference type="Pfam" id="PF00552">
    <property type="entry name" value="IN_DBD_C"/>
    <property type="match status" value="1"/>
</dbReference>
<dbReference type="Gene3D" id="1.10.150.90">
    <property type="entry name" value="Immunodeficiency lentiviruses, gag gene matrix protein p17"/>
    <property type="match status" value="1"/>
</dbReference>
<keyword evidence="13" id="KW-0862">Zinc</keyword>
<evidence type="ECO:0000259" key="34">
    <source>
        <dbReference type="PROSITE" id="PS50876"/>
    </source>
</evidence>
<dbReference type="Pfam" id="PF02022">
    <property type="entry name" value="Integrase_Zn"/>
    <property type="match status" value="1"/>
</dbReference>
<dbReference type="Gene3D" id="3.30.420.10">
    <property type="entry name" value="Ribonuclease H-like superfamily/Ribonuclease H"/>
    <property type="match status" value="2"/>
</dbReference>
<dbReference type="PROSITE" id="PS50158">
    <property type="entry name" value="ZF_CCHC"/>
    <property type="match status" value="1"/>
</dbReference>
<evidence type="ECO:0000256" key="5">
    <source>
        <dbReference type="ARBA" id="ARBA00022679"/>
    </source>
</evidence>
<feature type="region of interest" description="Disordered" evidence="32">
    <location>
        <begin position="128"/>
        <end position="150"/>
    </location>
</feature>
<feature type="domain" description="Integrase-type" evidence="34">
    <location>
        <begin position="721"/>
        <end position="762"/>
    </location>
</feature>
<reference evidence="38 39" key="1">
    <citation type="journal article" date="2001" name="J. Virol.">
        <title>Characterization of endogenous avian leukosis viruses in chicken embryonic fibroblast substrates used in production of measles and mumps vaccines.</title>
        <authorList>
            <person name="Johnson J.A."/>
            <person name="Heneine W."/>
        </authorList>
    </citation>
    <scope>NUCLEOTIDE SEQUENCE [LARGE SCALE GENOMIC DNA]</scope>
    <source>
        <strain evidence="38">Endogenous avian leukosis virus 3</strain>
    </source>
</reference>
<evidence type="ECO:0000256" key="2">
    <source>
        <dbReference type="ARBA" id="ARBA00001946"/>
    </source>
</evidence>
<keyword evidence="20" id="KW-1179">Viral genome integration</keyword>
<dbReference type="PROSITE" id="PS50879">
    <property type="entry name" value="RNASE_H_1"/>
    <property type="match status" value="1"/>
</dbReference>
<dbReference type="PROSITE" id="PS50994">
    <property type="entry name" value="INTEGRASE"/>
    <property type="match status" value="1"/>
</dbReference>
<feature type="domain" description="Integrase-type" evidence="37">
    <location>
        <begin position="943"/>
        <end position="991"/>
    </location>
</feature>
<dbReference type="GO" id="GO:0003677">
    <property type="term" value="F:DNA binding"/>
    <property type="evidence" value="ECO:0007669"/>
    <property type="project" value="UniProtKB-KW"/>
</dbReference>
<dbReference type="InterPro" id="IPR002156">
    <property type="entry name" value="RNaseH_domain"/>
</dbReference>
<dbReference type="GO" id="GO:0008270">
    <property type="term" value="F:zinc ion binding"/>
    <property type="evidence" value="ECO:0007669"/>
    <property type="project" value="UniProtKB-KW"/>
</dbReference>
<dbReference type="InterPro" id="IPR036862">
    <property type="entry name" value="Integrase_C_dom_sf_retrovir"/>
</dbReference>
<evidence type="ECO:0000256" key="28">
    <source>
        <dbReference type="ARBA" id="ARBA00064028"/>
    </source>
</evidence>
<keyword evidence="22" id="KW-1160">Virus entry into host cell</keyword>
<organismHost>
    <name type="scientific">Galliformes</name>
    <name type="common">landfowls</name>
    <dbReference type="NCBI Taxonomy" id="8976"/>
</organismHost>
<dbReference type="SUPFAM" id="SSF47943">
    <property type="entry name" value="Retrovirus capsid protein, N-terminal core domain"/>
    <property type="match status" value="1"/>
</dbReference>
<evidence type="ECO:0000256" key="15">
    <source>
        <dbReference type="ARBA" id="ARBA00022844"/>
    </source>
</evidence>
<comment type="subunit">
    <text evidence="23">Active as a homodimer.</text>
</comment>
<dbReference type="InterPro" id="IPR001037">
    <property type="entry name" value="Integrase_C_retrovir"/>
</dbReference>
<evidence type="ECO:0000256" key="12">
    <source>
        <dbReference type="ARBA" id="ARBA00022801"/>
    </source>
</evidence>
<evidence type="ECO:0000256" key="22">
    <source>
        <dbReference type="ARBA" id="ARBA00023296"/>
    </source>
</evidence>
<evidence type="ECO:0000256" key="14">
    <source>
        <dbReference type="ARBA" id="ARBA00022842"/>
    </source>
</evidence>
<dbReference type="SUPFAM" id="SSF57756">
    <property type="entry name" value="Retrovirus zinc finger-like domains"/>
    <property type="match status" value="1"/>
</dbReference>
<dbReference type="SUPFAM" id="SSF50122">
    <property type="entry name" value="DNA-binding domain of retroviral integrase"/>
    <property type="match status" value="1"/>
</dbReference>
<dbReference type="SUPFAM" id="SSF46919">
    <property type="entry name" value="N-terminal Zn binding domain of HIV integrase"/>
    <property type="match status" value="1"/>
</dbReference>
<evidence type="ECO:0000256" key="4">
    <source>
        <dbReference type="ARBA" id="ARBA00018735"/>
    </source>
</evidence>
<keyword evidence="5" id="KW-0808">Transferase</keyword>
<comment type="subcellular location">
    <subcellularLocation>
        <location evidence="3">Virion</location>
    </subcellularLocation>
</comment>
<dbReference type="GO" id="GO:0003964">
    <property type="term" value="F:RNA-directed DNA polymerase activity"/>
    <property type="evidence" value="ECO:0007669"/>
    <property type="project" value="UniProtKB-KW"/>
</dbReference>
<dbReference type="InterPro" id="IPR003308">
    <property type="entry name" value="Integrase_Zn-bd_dom_N"/>
</dbReference>
<feature type="compositionally biased region" description="Basic and acidic residues" evidence="32">
    <location>
        <begin position="128"/>
        <end position="141"/>
    </location>
</feature>
<dbReference type="InterPro" id="IPR001584">
    <property type="entry name" value="Integrase_cat-core"/>
</dbReference>
<feature type="region of interest" description="Disordered" evidence="32">
    <location>
        <begin position="546"/>
        <end position="570"/>
    </location>
</feature>
<dbReference type="GO" id="GO:0046718">
    <property type="term" value="P:symbiont entry into host cell"/>
    <property type="evidence" value="ECO:0007669"/>
    <property type="project" value="UniProtKB-KW"/>
</dbReference>
<dbReference type="InterPro" id="IPR012337">
    <property type="entry name" value="RNaseH-like_sf"/>
</dbReference>
<feature type="region of interest" description="Disordered" evidence="32">
    <location>
        <begin position="181"/>
        <end position="215"/>
    </location>
</feature>
<dbReference type="PROSITE" id="PS50876">
    <property type="entry name" value="ZF_INTEGRASE"/>
    <property type="match status" value="1"/>
</dbReference>
<comment type="function">
    <text evidence="27">Catalyzes viral DNA integration into the host chromosome, by performing a series of DNA cutting and joining reactions. This recombination event is an essential step in the viral replication cycle. Has a strong preference for using the 3'-OH at the viral DNA end as a nucleophile.</text>
</comment>
<dbReference type="GO" id="GO:0006310">
    <property type="term" value="P:DNA recombination"/>
    <property type="evidence" value="ECO:0007669"/>
    <property type="project" value="UniProtKB-KW"/>
</dbReference>
<evidence type="ECO:0000256" key="21">
    <source>
        <dbReference type="ARBA" id="ARBA00023268"/>
    </source>
</evidence>
<dbReference type="FunFam" id="1.10.375.10:FF:000003">
    <property type="entry name" value="Gag polyprotein"/>
    <property type="match status" value="1"/>
</dbReference>
<protein>
    <recommendedName>
        <fullName evidence="4">Gag-Pol polyprotein</fullName>
    </recommendedName>
</protein>
<dbReference type="GO" id="GO:0004523">
    <property type="term" value="F:RNA-DNA hybrid ribonuclease activity"/>
    <property type="evidence" value="ECO:0007669"/>
    <property type="project" value="InterPro"/>
</dbReference>
<evidence type="ECO:0000256" key="8">
    <source>
        <dbReference type="ARBA" id="ARBA00022723"/>
    </source>
</evidence>
<comment type="function">
    <text evidence="26">Capsid protein p27: Self-associates to form the irregular polyhedron core composed of hexamers and pentamers, that encapsulates the genomic RNA-nucleocapsid complex. Assembles as a tube in vitro. Binds to inositol hexakisphosphate (IP6), which allows the assembly of the polyhedral capsid.</text>
</comment>
<keyword evidence="11 30" id="KW-0863">Zinc-finger</keyword>
<keyword evidence="19" id="KW-0233">DNA recombination</keyword>
<comment type="subunit">
    <text evidence="25">Homodimer. Homomultimer. Homohexamer.</text>
</comment>
<keyword evidence="10" id="KW-0255">Endonuclease</keyword>